<dbReference type="SUPFAM" id="SSF111038">
    <property type="entry name" value="YjbQ-like"/>
    <property type="match status" value="1"/>
</dbReference>
<proteinExistence type="inferred from homology"/>
<accession>A0A2G9YHZ9</accession>
<dbReference type="InterPro" id="IPR035917">
    <property type="entry name" value="YjbQ-like_sf"/>
</dbReference>
<dbReference type="NCBIfam" id="TIGR00149">
    <property type="entry name" value="TIGR00149_YjbQ"/>
    <property type="match status" value="1"/>
</dbReference>
<sequence length="145" mass="16045">MKIITKQLNLKTKGAGDLIDITAQIQKNLEDSGLQEGNVTVFVIGSTAAITTFEYESGLISDLKELYEQLVPSNKTYAHDETWGDANGFSHLRAALQGPSLVVPFISGRLILGTWQQVVLAEFDHRPRQRRIVLQFVGSIHPNAK</sequence>
<comment type="similarity">
    <text evidence="1">Belongs to the UPF0047 family.</text>
</comment>
<gene>
    <name evidence="2" type="ORF">COX41_05825</name>
</gene>
<dbReference type="PANTHER" id="PTHR30615:SF8">
    <property type="entry name" value="UPF0047 PROTEIN C4A8.02C"/>
    <property type="match status" value="1"/>
</dbReference>
<dbReference type="EMBL" id="PCRK01000152">
    <property type="protein sequence ID" value="PIP18889.1"/>
    <property type="molecule type" value="Genomic_DNA"/>
</dbReference>
<organism evidence="2 3">
    <name type="scientific">Candidatus Sherwoodlollariibacterium unditelluris</name>
    <dbReference type="NCBI Taxonomy" id="1974757"/>
    <lineage>
        <taxon>Bacteria</taxon>
        <taxon>Pseudomonadati</taxon>
        <taxon>Candidatus Omnitrophota</taxon>
        <taxon>Candidatus Sherwoodlollariibacterium</taxon>
    </lineage>
</organism>
<reference evidence="2 3" key="1">
    <citation type="submission" date="2017-09" db="EMBL/GenBank/DDBJ databases">
        <title>Depth-based differentiation of microbial function through sediment-hosted aquifers and enrichment of novel symbionts in the deep terrestrial subsurface.</title>
        <authorList>
            <person name="Probst A.J."/>
            <person name="Ladd B."/>
            <person name="Jarett J.K."/>
            <person name="Geller-Mcgrath D.E."/>
            <person name="Sieber C.M."/>
            <person name="Emerson J.B."/>
            <person name="Anantharaman K."/>
            <person name="Thomas B.C."/>
            <person name="Malmstrom R."/>
            <person name="Stieglmeier M."/>
            <person name="Klingl A."/>
            <person name="Woyke T."/>
            <person name="Ryan C.M."/>
            <person name="Banfield J.F."/>
        </authorList>
    </citation>
    <scope>NUCLEOTIDE SEQUENCE [LARGE SCALE GENOMIC DNA]</scope>
    <source>
        <strain evidence="2">CG23_combo_of_CG06-09_8_20_14_all_41_10</strain>
    </source>
</reference>
<dbReference type="Proteomes" id="UP000231292">
    <property type="component" value="Unassembled WGS sequence"/>
</dbReference>
<dbReference type="AlphaFoldDB" id="A0A2G9YHZ9"/>
<dbReference type="PANTHER" id="PTHR30615">
    <property type="entry name" value="UNCHARACTERIZED PROTEIN YJBQ-RELATED"/>
    <property type="match status" value="1"/>
</dbReference>
<dbReference type="InterPro" id="IPR001602">
    <property type="entry name" value="UPF0047_YjbQ-like"/>
</dbReference>
<dbReference type="Pfam" id="PF01894">
    <property type="entry name" value="YjbQ"/>
    <property type="match status" value="1"/>
</dbReference>
<dbReference type="PIRSF" id="PIRSF004681">
    <property type="entry name" value="UCP004681"/>
    <property type="match status" value="1"/>
</dbReference>
<name>A0A2G9YHZ9_9BACT</name>
<evidence type="ECO:0000313" key="2">
    <source>
        <dbReference type="EMBL" id="PIP18889.1"/>
    </source>
</evidence>
<dbReference type="Gene3D" id="2.60.120.460">
    <property type="entry name" value="YjbQ-like"/>
    <property type="match status" value="1"/>
</dbReference>
<comment type="caution">
    <text evidence="2">The sequence shown here is derived from an EMBL/GenBank/DDBJ whole genome shotgun (WGS) entry which is preliminary data.</text>
</comment>
<evidence type="ECO:0000256" key="1">
    <source>
        <dbReference type="ARBA" id="ARBA00005534"/>
    </source>
</evidence>
<evidence type="ECO:0000313" key="3">
    <source>
        <dbReference type="Proteomes" id="UP000231292"/>
    </source>
</evidence>
<protein>
    <submittedName>
        <fullName evidence="2">Secondary thiamine-phosphate synthase enzyme</fullName>
    </submittedName>
</protein>